<dbReference type="AlphaFoldDB" id="E3M3L3"/>
<evidence type="ECO:0000259" key="1">
    <source>
        <dbReference type="PROSITE" id="PS50181"/>
    </source>
</evidence>
<protein>
    <recommendedName>
        <fullName evidence="1">F-box domain-containing protein</fullName>
    </recommendedName>
</protein>
<reference evidence="2" key="1">
    <citation type="submission" date="2007-07" db="EMBL/GenBank/DDBJ databases">
        <title>PCAP assembly of the Caenorhabditis remanei genome.</title>
        <authorList>
            <consortium name="The Caenorhabditis remanei Sequencing Consortium"/>
            <person name="Wilson R.K."/>
        </authorList>
    </citation>
    <scope>NUCLEOTIDE SEQUENCE [LARGE SCALE GENOMIC DNA]</scope>
    <source>
        <strain evidence="2">PB4641</strain>
    </source>
</reference>
<name>E3M3L3_CAERE</name>
<dbReference type="Proteomes" id="UP000008281">
    <property type="component" value="Unassembled WGS sequence"/>
</dbReference>
<dbReference type="InParanoid" id="E3M3L3"/>
<gene>
    <name evidence="2" type="ORF">CRE_08134</name>
</gene>
<dbReference type="PANTHER" id="PTHR21503">
    <property type="entry name" value="F-BOX-CONTAINING HYPOTHETICAL PROTEIN C.ELEGANS"/>
    <property type="match status" value="1"/>
</dbReference>
<sequence>MDAVQVSKPFRILKLPYVALKNVIMNLDQLEVLDFSFISKKCRSIIKSTKFVNFTVKLNMQTARCPFAFVRERKTICEFSTENLKTRNRYMNGGRIALSQYSNEGEGICIECAQIWADYICDIFRIDIDTLDLEPNQSVEKMILIAEWLNKRQSSLRCCYFYGTETNSDSLDRFFDTNFEHILASNCVTLWIEASSFDEGDLNRFIKGWLNGNNPTMEFFHVIVKRLDPDLLFDGIRYEKKDNSLIRNYDCKAVGVQYEFKGGFEIRRNDCLA</sequence>
<dbReference type="InterPro" id="IPR001810">
    <property type="entry name" value="F-box_dom"/>
</dbReference>
<dbReference type="PROSITE" id="PS50181">
    <property type="entry name" value="FBOX"/>
    <property type="match status" value="1"/>
</dbReference>
<organism evidence="3">
    <name type="scientific">Caenorhabditis remanei</name>
    <name type="common">Caenorhabditis vulgaris</name>
    <dbReference type="NCBI Taxonomy" id="31234"/>
    <lineage>
        <taxon>Eukaryota</taxon>
        <taxon>Metazoa</taxon>
        <taxon>Ecdysozoa</taxon>
        <taxon>Nematoda</taxon>
        <taxon>Chromadorea</taxon>
        <taxon>Rhabditida</taxon>
        <taxon>Rhabditina</taxon>
        <taxon>Rhabditomorpha</taxon>
        <taxon>Rhabditoidea</taxon>
        <taxon>Rhabditidae</taxon>
        <taxon>Peloderinae</taxon>
        <taxon>Caenorhabditis</taxon>
    </lineage>
</organism>
<dbReference type="InterPro" id="IPR012885">
    <property type="entry name" value="F-box_Sdz-33"/>
</dbReference>
<dbReference type="Pfam" id="PF00646">
    <property type="entry name" value="F-box"/>
    <property type="match status" value="1"/>
</dbReference>
<dbReference type="OrthoDB" id="5905887at2759"/>
<dbReference type="HOGENOM" id="CLU_028840_2_0_1"/>
<dbReference type="Pfam" id="PF07735">
    <property type="entry name" value="FBA_2"/>
    <property type="match status" value="1"/>
</dbReference>
<dbReference type="EMBL" id="DS268423">
    <property type="protein sequence ID" value="EFO90795.1"/>
    <property type="molecule type" value="Genomic_DNA"/>
</dbReference>
<evidence type="ECO:0000313" key="3">
    <source>
        <dbReference type="Proteomes" id="UP000008281"/>
    </source>
</evidence>
<dbReference type="OMA" id="HILASNC"/>
<evidence type="ECO:0000313" key="2">
    <source>
        <dbReference type="EMBL" id="EFO90795.1"/>
    </source>
</evidence>
<accession>E3M3L3</accession>
<keyword evidence="3" id="KW-1185">Reference proteome</keyword>
<feature type="domain" description="F-box" evidence="1">
    <location>
        <begin position="9"/>
        <end position="54"/>
    </location>
</feature>
<proteinExistence type="predicted"/>
<dbReference type="PANTHER" id="PTHR21503:SF8">
    <property type="entry name" value="F-BOX ASSOCIATED DOMAIN-CONTAINING PROTEIN-RELATED"/>
    <property type="match status" value="1"/>
</dbReference>